<feature type="domain" description="Glutamine amidotransferase" evidence="17">
    <location>
        <begin position="6"/>
        <end position="89"/>
    </location>
</feature>
<dbReference type="PROSITE" id="PS51273">
    <property type="entry name" value="GATASE_TYPE_1"/>
    <property type="match status" value="1"/>
</dbReference>
<evidence type="ECO:0000256" key="11">
    <source>
        <dbReference type="ARBA" id="ARBA00025299"/>
    </source>
</evidence>
<dbReference type="GO" id="GO:0000105">
    <property type="term" value="P:L-histidine biosynthetic process"/>
    <property type="evidence" value="ECO:0007669"/>
    <property type="project" value="UniProtKB-UniPathway"/>
</dbReference>
<evidence type="ECO:0000313" key="19">
    <source>
        <dbReference type="Proteomes" id="UP000255534"/>
    </source>
</evidence>
<dbReference type="GO" id="GO:0004359">
    <property type="term" value="F:glutaminase activity"/>
    <property type="evidence" value="ECO:0007669"/>
    <property type="project" value="UniProtKB-EC"/>
</dbReference>
<keyword evidence="9" id="KW-0368">Histidine biosynthesis</keyword>
<evidence type="ECO:0000256" key="10">
    <source>
        <dbReference type="ARBA" id="ARBA00023239"/>
    </source>
</evidence>
<evidence type="ECO:0000256" key="15">
    <source>
        <dbReference type="ARBA" id="ARBA00047838"/>
    </source>
</evidence>
<dbReference type="EMBL" id="UGXK01000001">
    <property type="protein sequence ID" value="SUG70979.1"/>
    <property type="molecule type" value="Genomic_DNA"/>
</dbReference>
<evidence type="ECO:0000256" key="2">
    <source>
        <dbReference type="ARBA" id="ARBA00011152"/>
    </source>
</evidence>
<evidence type="ECO:0000256" key="16">
    <source>
        <dbReference type="ARBA" id="ARBA00049534"/>
    </source>
</evidence>
<keyword evidence="18" id="KW-0808">Transferase</keyword>
<dbReference type="PANTHER" id="PTHR42701:SF1">
    <property type="entry name" value="IMIDAZOLE GLYCEROL PHOSPHATE SYNTHASE SUBUNIT HISH"/>
    <property type="match status" value="1"/>
</dbReference>
<evidence type="ECO:0000259" key="17">
    <source>
        <dbReference type="Pfam" id="PF00117"/>
    </source>
</evidence>
<evidence type="ECO:0000256" key="4">
    <source>
        <dbReference type="ARBA" id="ARBA00012918"/>
    </source>
</evidence>
<evidence type="ECO:0000256" key="8">
    <source>
        <dbReference type="ARBA" id="ARBA00022962"/>
    </source>
</evidence>
<dbReference type="EC" id="3.5.1.2" evidence="4"/>
<reference evidence="18 19" key="1">
    <citation type="submission" date="2018-06" db="EMBL/GenBank/DDBJ databases">
        <authorList>
            <consortium name="Pathogen Informatics"/>
            <person name="Doyle S."/>
        </authorList>
    </citation>
    <scope>NUCLEOTIDE SEQUENCE [LARGE SCALE GENOMIC DNA]</scope>
    <source>
        <strain evidence="18 19">NCTC5798</strain>
    </source>
</reference>
<dbReference type="NCBIfam" id="TIGR01855">
    <property type="entry name" value="IMP_synth_hisH"/>
    <property type="match status" value="1"/>
</dbReference>
<dbReference type="InterPro" id="IPR010139">
    <property type="entry name" value="Imidazole-glycPsynth_HisH"/>
</dbReference>
<evidence type="ECO:0000256" key="14">
    <source>
        <dbReference type="ARBA" id="ARBA00032399"/>
    </source>
</evidence>
<dbReference type="GO" id="GO:0016829">
    <property type="term" value="F:lyase activity"/>
    <property type="evidence" value="ECO:0007669"/>
    <property type="project" value="UniProtKB-KW"/>
</dbReference>
<comment type="subunit">
    <text evidence="2">Heterodimer of HisH and HisF.</text>
</comment>
<dbReference type="AlphaFoldDB" id="A0A379URT1"/>
<proteinExistence type="predicted"/>
<dbReference type="GO" id="GO:0000107">
    <property type="term" value="F:imidazoleglycerol-phosphate synthase activity"/>
    <property type="evidence" value="ECO:0007669"/>
    <property type="project" value="TreeGrafter"/>
</dbReference>
<keyword evidence="7" id="KW-0378">Hydrolase</keyword>
<protein>
    <recommendedName>
        <fullName evidence="5">Imidazole glycerol phosphate synthase subunit HisH</fullName>
        <ecNumber evidence="4">3.5.1.2</ecNumber>
        <ecNumber evidence="3">4.3.2.10</ecNumber>
    </recommendedName>
    <alternativeName>
        <fullName evidence="12">IGP synthase glutaminase subunit</fullName>
    </alternativeName>
    <alternativeName>
        <fullName evidence="13">IGP synthase subunit HisH</fullName>
    </alternativeName>
    <alternativeName>
        <fullName evidence="14">ImGP synthase subunit HisH</fullName>
    </alternativeName>
</protein>
<comment type="catalytic activity">
    <reaction evidence="16">
        <text>L-glutamine + H2O = L-glutamate + NH4(+)</text>
        <dbReference type="Rhea" id="RHEA:15889"/>
        <dbReference type="ChEBI" id="CHEBI:15377"/>
        <dbReference type="ChEBI" id="CHEBI:28938"/>
        <dbReference type="ChEBI" id="CHEBI:29985"/>
        <dbReference type="ChEBI" id="CHEBI:58359"/>
        <dbReference type="EC" id="3.5.1.2"/>
    </reaction>
</comment>
<comment type="catalytic activity">
    <reaction evidence="15">
        <text>5-[(5-phospho-1-deoxy-D-ribulos-1-ylimino)methylamino]-1-(5-phospho-beta-D-ribosyl)imidazole-4-carboxamide + L-glutamine = D-erythro-1-(imidazol-4-yl)glycerol 3-phosphate + 5-amino-1-(5-phospho-beta-D-ribosyl)imidazole-4-carboxamide + L-glutamate + H(+)</text>
        <dbReference type="Rhea" id="RHEA:24793"/>
        <dbReference type="ChEBI" id="CHEBI:15378"/>
        <dbReference type="ChEBI" id="CHEBI:29985"/>
        <dbReference type="ChEBI" id="CHEBI:58278"/>
        <dbReference type="ChEBI" id="CHEBI:58359"/>
        <dbReference type="ChEBI" id="CHEBI:58475"/>
        <dbReference type="ChEBI" id="CHEBI:58525"/>
        <dbReference type="EC" id="4.3.2.10"/>
    </reaction>
</comment>
<evidence type="ECO:0000313" key="18">
    <source>
        <dbReference type="EMBL" id="SUG70979.1"/>
    </source>
</evidence>
<evidence type="ECO:0000256" key="9">
    <source>
        <dbReference type="ARBA" id="ARBA00023102"/>
    </source>
</evidence>
<evidence type="ECO:0000256" key="7">
    <source>
        <dbReference type="ARBA" id="ARBA00022801"/>
    </source>
</evidence>
<dbReference type="UniPathway" id="UPA00031">
    <property type="reaction ID" value="UER00010"/>
</dbReference>
<evidence type="ECO:0000256" key="6">
    <source>
        <dbReference type="ARBA" id="ARBA00022605"/>
    </source>
</evidence>
<dbReference type="Gene3D" id="3.40.50.880">
    <property type="match status" value="1"/>
</dbReference>
<keyword evidence="6" id="KW-0028">Amino-acid biosynthesis</keyword>
<organism evidence="18 19">
    <name type="scientific">Salmonella enterica I</name>
    <dbReference type="NCBI Taxonomy" id="59201"/>
    <lineage>
        <taxon>Bacteria</taxon>
        <taxon>Pseudomonadati</taxon>
        <taxon>Pseudomonadota</taxon>
        <taxon>Gammaproteobacteria</taxon>
        <taxon>Enterobacterales</taxon>
        <taxon>Enterobacteriaceae</taxon>
        <taxon>Salmonella</taxon>
    </lineage>
</organism>
<evidence type="ECO:0000256" key="5">
    <source>
        <dbReference type="ARBA" id="ARBA00016320"/>
    </source>
</evidence>
<comment type="pathway">
    <text evidence="1">Amino-acid biosynthesis; L-histidine biosynthesis; L-histidine from 5-phospho-alpha-D-ribose 1-diphosphate: step 5/9.</text>
</comment>
<dbReference type="Pfam" id="PF00117">
    <property type="entry name" value="GATase"/>
    <property type="match status" value="1"/>
</dbReference>
<comment type="function">
    <text evidence="11">IGPS catalyzes the conversion of PRFAR and glutamine to IGP, AICAR and glutamate. The HisH subunit catalyzes the hydrolysis of glutamine to glutamate and ammonia as part of the synthesis of IGP and AICAR. The resulting ammonia molecule is channeled to the active site of HisF.</text>
</comment>
<evidence type="ECO:0000256" key="1">
    <source>
        <dbReference type="ARBA" id="ARBA00005091"/>
    </source>
</evidence>
<evidence type="ECO:0000256" key="12">
    <source>
        <dbReference type="ARBA" id="ARBA00030129"/>
    </source>
</evidence>
<dbReference type="InterPro" id="IPR029062">
    <property type="entry name" value="Class_I_gatase-like"/>
</dbReference>
<evidence type="ECO:0000256" key="3">
    <source>
        <dbReference type="ARBA" id="ARBA00012809"/>
    </source>
</evidence>
<dbReference type="EC" id="4.3.2.10" evidence="3"/>
<dbReference type="SUPFAM" id="SSF52317">
    <property type="entry name" value="Class I glutamine amidotransferase-like"/>
    <property type="match status" value="1"/>
</dbReference>
<name>A0A379URT1_SALET</name>
<keyword evidence="8" id="KW-0315">Glutamine amidotransferase</keyword>
<gene>
    <name evidence="18" type="primary">hisH</name>
    <name evidence="18" type="ORF">NCTC5798_02120</name>
</gene>
<evidence type="ECO:0000256" key="13">
    <source>
        <dbReference type="ARBA" id="ARBA00031411"/>
    </source>
</evidence>
<dbReference type="InterPro" id="IPR017926">
    <property type="entry name" value="GATASE"/>
</dbReference>
<keyword evidence="10" id="KW-0456">Lyase</keyword>
<keyword evidence="18" id="KW-0328">Glycosyltransferase</keyword>
<dbReference type="PANTHER" id="PTHR42701">
    <property type="entry name" value="IMIDAZOLE GLYCEROL PHOSPHATE SYNTHASE SUBUNIT HISH"/>
    <property type="match status" value="1"/>
</dbReference>
<dbReference type="Proteomes" id="UP000255534">
    <property type="component" value="Unassembled WGS sequence"/>
</dbReference>
<sequence length="189" mass="20781">MNVVILDTGCANLSSVKSAVARHGYTPVVSREAEIVLRADKLFLPGVGTAQAAMDQLRERELIDLIKACTQPVLGICLGMQLLGRRSEETRGVDLLNIIEQDVPKMTDFGLPLPHMAGIACIRRRATGCFRALKMAPIFTLFTATRCRSTRGLSPSAITASRLPRRYRKIISSAYSSIRNVRARRAHSC</sequence>
<accession>A0A379URT1</accession>